<dbReference type="CDD" id="cd09279">
    <property type="entry name" value="RNase_HI_like"/>
    <property type="match status" value="1"/>
</dbReference>
<dbReference type="PANTHER" id="PTHR48475:SF2">
    <property type="entry name" value="RIBONUCLEASE H"/>
    <property type="match status" value="1"/>
</dbReference>
<gene>
    <name evidence="2" type="ORF">LIER_03465</name>
</gene>
<evidence type="ECO:0000259" key="1">
    <source>
        <dbReference type="PROSITE" id="PS50879"/>
    </source>
</evidence>
<dbReference type="GO" id="GO:0003676">
    <property type="term" value="F:nucleic acid binding"/>
    <property type="evidence" value="ECO:0007669"/>
    <property type="project" value="InterPro"/>
</dbReference>
<dbReference type="InterPro" id="IPR036397">
    <property type="entry name" value="RNaseH_sf"/>
</dbReference>
<comment type="caution">
    <text evidence="2">The sequence shown here is derived from an EMBL/GenBank/DDBJ whole genome shotgun (WGS) entry which is preliminary data.</text>
</comment>
<accession>A0AAV3NU00</accession>
<organism evidence="2 3">
    <name type="scientific">Lithospermum erythrorhizon</name>
    <name type="common">Purple gromwell</name>
    <name type="synonym">Lithospermum officinale var. erythrorhizon</name>
    <dbReference type="NCBI Taxonomy" id="34254"/>
    <lineage>
        <taxon>Eukaryota</taxon>
        <taxon>Viridiplantae</taxon>
        <taxon>Streptophyta</taxon>
        <taxon>Embryophyta</taxon>
        <taxon>Tracheophyta</taxon>
        <taxon>Spermatophyta</taxon>
        <taxon>Magnoliopsida</taxon>
        <taxon>eudicotyledons</taxon>
        <taxon>Gunneridae</taxon>
        <taxon>Pentapetalae</taxon>
        <taxon>asterids</taxon>
        <taxon>lamiids</taxon>
        <taxon>Boraginales</taxon>
        <taxon>Boraginaceae</taxon>
        <taxon>Boraginoideae</taxon>
        <taxon>Lithospermeae</taxon>
        <taxon>Lithospermum</taxon>
    </lineage>
</organism>
<dbReference type="InterPro" id="IPR002156">
    <property type="entry name" value="RNaseH_domain"/>
</dbReference>
<dbReference type="InterPro" id="IPR012337">
    <property type="entry name" value="RNaseH-like_sf"/>
</dbReference>
<reference evidence="2 3" key="1">
    <citation type="submission" date="2024-01" db="EMBL/GenBank/DDBJ databases">
        <title>The complete chloroplast genome sequence of Lithospermum erythrorhizon: insights into the phylogenetic relationship among Boraginaceae species and the maternal lineages of purple gromwells.</title>
        <authorList>
            <person name="Okada T."/>
            <person name="Watanabe K."/>
        </authorList>
    </citation>
    <scope>NUCLEOTIDE SEQUENCE [LARGE SCALE GENOMIC DNA]</scope>
</reference>
<keyword evidence="3" id="KW-1185">Reference proteome</keyword>
<dbReference type="SUPFAM" id="SSF53098">
    <property type="entry name" value="Ribonuclease H-like"/>
    <property type="match status" value="1"/>
</dbReference>
<dbReference type="AlphaFoldDB" id="A0AAV3NU00"/>
<dbReference type="Proteomes" id="UP001454036">
    <property type="component" value="Unassembled WGS sequence"/>
</dbReference>
<evidence type="ECO:0000313" key="2">
    <source>
        <dbReference type="EMBL" id="GAA0142606.1"/>
    </source>
</evidence>
<dbReference type="PROSITE" id="PS50879">
    <property type="entry name" value="RNASE_H_1"/>
    <property type="match status" value="1"/>
</dbReference>
<name>A0AAV3NU00_LITER</name>
<evidence type="ECO:0000313" key="3">
    <source>
        <dbReference type="Proteomes" id="UP001454036"/>
    </source>
</evidence>
<dbReference type="EMBL" id="BAABME010000416">
    <property type="protein sequence ID" value="GAA0142606.1"/>
    <property type="molecule type" value="Genomic_DNA"/>
</dbReference>
<sequence>MPSVDPDVTLHRLHIDPLFHPIKQRKRTFREEKNLAIRDKIANLLKAKAIRELQFPKISARKLKPYFELHRITVITEKPLKRILTSPALSGQMTTWAVELSEFDITYTHRTSIKAHVLADFVIECTSHPPLRIDGPKEPQESAQIPEWVVYVDGARNSKDAGAEIMIQGPDQAKMEYALRFSFKSSNNEAEYEVMIAGLMLVKSLGVQRVIVRGDSKLVIDQINGKCGVKNEILMKYLEKAMTMAKHFDQTIFQHIPRAQNEDADRLSQLTTTYYDEFPKEVYINLRDHLSYEEKLLSSVLEEPEDW</sequence>
<dbReference type="PANTHER" id="PTHR48475">
    <property type="entry name" value="RIBONUCLEASE H"/>
    <property type="match status" value="1"/>
</dbReference>
<dbReference type="Pfam" id="PF13456">
    <property type="entry name" value="RVT_3"/>
    <property type="match status" value="1"/>
</dbReference>
<feature type="domain" description="RNase H type-1" evidence="1">
    <location>
        <begin position="144"/>
        <end position="273"/>
    </location>
</feature>
<proteinExistence type="predicted"/>
<protein>
    <recommendedName>
        <fullName evidence="1">RNase H type-1 domain-containing protein</fullName>
    </recommendedName>
</protein>
<dbReference type="GO" id="GO:0004523">
    <property type="term" value="F:RNA-DNA hybrid ribonuclease activity"/>
    <property type="evidence" value="ECO:0007669"/>
    <property type="project" value="InterPro"/>
</dbReference>
<dbReference type="Gene3D" id="3.30.420.10">
    <property type="entry name" value="Ribonuclease H-like superfamily/Ribonuclease H"/>
    <property type="match status" value="1"/>
</dbReference>